<proteinExistence type="predicted"/>
<dbReference type="RefSeq" id="XP_041197427.1">
    <property type="nucleotide sequence ID" value="XM_041339348.1"/>
</dbReference>
<reference evidence="1" key="1">
    <citation type="journal article" date="2020" name="New Phytol.">
        <title>Comparative genomics reveals dynamic genome evolution in host specialist ectomycorrhizal fungi.</title>
        <authorList>
            <person name="Lofgren L.A."/>
            <person name="Nguyen N.H."/>
            <person name="Vilgalys R."/>
            <person name="Ruytinx J."/>
            <person name="Liao H.L."/>
            <person name="Branco S."/>
            <person name="Kuo A."/>
            <person name="LaButti K."/>
            <person name="Lipzen A."/>
            <person name="Andreopoulos W."/>
            <person name="Pangilinan J."/>
            <person name="Riley R."/>
            <person name="Hundley H."/>
            <person name="Na H."/>
            <person name="Barry K."/>
            <person name="Grigoriev I.V."/>
            <person name="Stajich J.E."/>
            <person name="Kennedy P.G."/>
        </authorList>
    </citation>
    <scope>NUCLEOTIDE SEQUENCE</scope>
    <source>
        <strain evidence="1">MN1</strain>
    </source>
</reference>
<dbReference type="GeneID" id="64633364"/>
<protein>
    <recommendedName>
        <fullName evidence="3">Fungal-type protein kinase domain-containing protein</fullName>
    </recommendedName>
</protein>
<sequence>MSAKLLTSKNPLRNFQDDVESVLYLILWLALRIYTRSCILNVIIGHSYCSWKERYSAYHSCTVFDMTTFKGHGALNCLVQELAEVFASRYIIPKEKDYKVYNAHKDNESSIVHELLEGNAAAKKMSGLESSHAGVIQIFDKHLSNEARWL</sequence>
<dbReference type="OrthoDB" id="2757790at2759"/>
<evidence type="ECO:0008006" key="3">
    <source>
        <dbReference type="Google" id="ProtNLM"/>
    </source>
</evidence>
<name>A0A9P7EIZ1_9AGAM</name>
<evidence type="ECO:0000313" key="1">
    <source>
        <dbReference type="EMBL" id="KAG1823367.1"/>
    </source>
</evidence>
<dbReference type="Proteomes" id="UP000807769">
    <property type="component" value="Unassembled WGS sequence"/>
</dbReference>
<dbReference type="EMBL" id="JABBWG010000004">
    <property type="protein sequence ID" value="KAG1823367.1"/>
    <property type="molecule type" value="Genomic_DNA"/>
</dbReference>
<evidence type="ECO:0000313" key="2">
    <source>
        <dbReference type="Proteomes" id="UP000807769"/>
    </source>
</evidence>
<dbReference type="AlphaFoldDB" id="A0A9P7EIZ1"/>
<keyword evidence="2" id="KW-1185">Reference proteome</keyword>
<gene>
    <name evidence="1" type="ORF">BJ212DRAFT_1476257</name>
</gene>
<accession>A0A9P7EIZ1</accession>
<organism evidence="1 2">
    <name type="scientific">Suillus subaureus</name>
    <dbReference type="NCBI Taxonomy" id="48587"/>
    <lineage>
        <taxon>Eukaryota</taxon>
        <taxon>Fungi</taxon>
        <taxon>Dikarya</taxon>
        <taxon>Basidiomycota</taxon>
        <taxon>Agaricomycotina</taxon>
        <taxon>Agaricomycetes</taxon>
        <taxon>Agaricomycetidae</taxon>
        <taxon>Boletales</taxon>
        <taxon>Suillineae</taxon>
        <taxon>Suillaceae</taxon>
        <taxon>Suillus</taxon>
    </lineage>
</organism>
<comment type="caution">
    <text evidence="1">The sequence shown here is derived from an EMBL/GenBank/DDBJ whole genome shotgun (WGS) entry which is preliminary data.</text>
</comment>